<evidence type="ECO:0000313" key="1">
    <source>
        <dbReference type="EMBL" id="KAL0573010.1"/>
    </source>
</evidence>
<organism evidence="1 2">
    <name type="scientific">Marasmius crinis-equi</name>
    <dbReference type="NCBI Taxonomy" id="585013"/>
    <lineage>
        <taxon>Eukaryota</taxon>
        <taxon>Fungi</taxon>
        <taxon>Dikarya</taxon>
        <taxon>Basidiomycota</taxon>
        <taxon>Agaricomycotina</taxon>
        <taxon>Agaricomycetes</taxon>
        <taxon>Agaricomycetidae</taxon>
        <taxon>Agaricales</taxon>
        <taxon>Marasmiineae</taxon>
        <taxon>Marasmiaceae</taxon>
        <taxon>Marasmius</taxon>
    </lineage>
</organism>
<dbReference type="EMBL" id="JBAHYK010000556">
    <property type="protein sequence ID" value="KAL0573010.1"/>
    <property type="molecule type" value="Genomic_DNA"/>
</dbReference>
<evidence type="ECO:0000313" key="2">
    <source>
        <dbReference type="Proteomes" id="UP001465976"/>
    </source>
</evidence>
<dbReference type="Proteomes" id="UP001465976">
    <property type="component" value="Unassembled WGS sequence"/>
</dbReference>
<gene>
    <name evidence="1" type="ORF">V5O48_008956</name>
</gene>
<reference evidence="1 2" key="1">
    <citation type="submission" date="2024-02" db="EMBL/GenBank/DDBJ databases">
        <title>A draft genome for the cacao thread blight pathogen Marasmius crinis-equi.</title>
        <authorList>
            <person name="Cohen S.P."/>
            <person name="Baruah I.K."/>
            <person name="Amoako-Attah I."/>
            <person name="Bukari Y."/>
            <person name="Meinhardt L.W."/>
            <person name="Bailey B.A."/>
        </authorList>
    </citation>
    <scope>NUCLEOTIDE SEQUENCE [LARGE SCALE GENOMIC DNA]</scope>
    <source>
        <strain evidence="1 2">GH-76</strain>
    </source>
</reference>
<name>A0ABR3FCM6_9AGAR</name>
<keyword evidence="2" id="KW-1185">Reference proteome</keyword>
<sequence length="311" mass="34040">MSVQMNRFINLSASTIPEQPNIIQVPTKRKCKGTGCSAIVIAPNATCLSCRAKRKAKRQEDAFKNATNTEIVRMVVGEDGKVKRKREDGATSDATTKRKKVQGIALDGENKRKSKPFVELKPGEMNEFQNELEMVKQLKKVAKRPTTFYACYSIVADPSVPYRKQATVVARNIKKSANISFNHKDVLQTETTSTSFSNIYRCTCHLKAGPSKKKALTSWLSSSQEKKGNGAPVQEDVTMAGPIAYPLMMAAPLVPSVADIRNKLAGSGTSSVVQDAPLTPCSGRIEVTAEEDRSHPLGILGQRIVVRIHHS</sequence>
<protein>
    <submittedName>
        <fullName evidence="1">Uncharacterized protein</fullName>
    </submittedName>
</protein>
<accession>A0ABR3FCM6</accession>
<proteinExistence type="predicted"/>
<comment type="caution">
    <text evidence="1">The sequence shown here is derived from an EMBL/GenBank/DDBJ whole genome shotgun (WGS) entry which is preliminary data.</text>
</comment>